<dbReference type="Proteomes" id="UP001189624">
    <property type="component" value="Chromosome 8"/>
</dbReference>
<keyword evidence="5" id="KW-0539">Nucleus</keyword>
<evidence type="ECO:0000256" key="1">
    <source>
        <dbReference type="ARBA" id="ARBA00004123"/>
    </source>
</evidence>
<keyword evidence="3" id="KW-0238">DNA-binding</keyword>
<gene>
    <name evidence="7" type="ORF">AYBTSS11_LOCUS23290</name>
</gene>
<name>A0AA86W016_9FABA</name>
<evidence type="ECO:0000313" key="8">
    <source>
        <dbReference type="Proteomes" id="UP001189624"/>
    </source>
</evidence>
<dbReference type="EMBL" id="OY731405">
    <property type="protein sequence ID" value="CAJ1971290.1"/>
    <property type="molecule type" value="Genomic_DNA"/>
</dbReference>
<organism evidence="7 8">
    <name type="scientific">Sphenostylis stenocarpa</name>
    <dbReference type="NCBI Taxonomy" id="92480"/>
    <lineage>
        <taxon>Eukaryota</taxon>
        <taxon>Viridiplantae</taxon>
        <taxon>Streptophyta</taxon>
        <taxon>Embryophyta</taxon>
        <taxon>Tracheophyta</taxon>
        <taxon>Spermatophyta</taxon>
        <taxon>Magnoliopsida</taxon>
        <taxon>eudicotyledons</taxon>
        <taxon>Gunneridae</taxon>
        <taxon>Pentapetalae</taxon>
        <taxon>rosids</taxon>
        <taxon>fabids</taxon>
        <taxon>Fabales</taxon>
        <taxon>Fabaceae</taxon>
        <taxon>Papilionoideae</taxon>
        <taxon>50 kb inversion clade</taxon>
        <taxon>NPAAA clade</taxon>
        <taxon>indigoferoid/millettioid clade</taxon>
        <taxon>Phaseoleae</taxon>
        <taxon>Sphenostylis</taxon>
    </lineage>
</organism>
<feature type="region of interest" description="Disordered" evidence="6">
    <location>
        <begin position="180"/>
        <end position="200"/>
    </location>
</feature>
<proteinExistence type="predicted"/>
<evidence type="ECO:0000256" key="3">
    <source>
        <dbReference type="ARBA" id="ARBA00023125"/>
    </source>
</evidence>
<dbReference type="GO" id="GO:0005634">
    <property type="term" value="C:nucleus"/>
    <property type="evidence" value="ECO:0007669"/>
    <property type="project" value="UniProtKB-SubCell"/>
</dbReference>
<protein>
    <submittedName>
        <fullName evidence="7">Uncharacterized protein</fullName>
    </submittedName>
</protein>
<dbReference type="GO" id="GO:0006355">
    <property type="term" value="P:regulation of DNA-templated transcription"/>
    <property type="evidence" value="ECO:0007669"/>
    <property type="project" value="InterPro"/>
</dbReference>
<reference evidence="7" key="1">
    <citation type="submission" date="2023-10" db="EMBL/GenBank/DDBJ databases">
        <authorList>
            <person name="Domelevo Entfellner J.-B."/>
        </authorList>
    </citation>
    <scope>NUCLEOTIDE SEQUENCE</scope>
</reference>
<sequence length="211" mass="23992">MRSNDAYPHTQILDKQERKIAANFTAVNSPPHRNRETVSFWKSDKRTHIQDLLHHHAHLLHKAKKKQALNSRLDYSLLVLPPVGSHVVVYFPQGHDEQESIDAHIPNYPNLPRKLICQLHRVTKNADAETDEVYAQMTLQSPSPQEQKLVYLLPAEFGTPSNQPTNYFCKTLTASDTSTHGGAAEKAFPPIDYSQQPHAQELIARDLHNNE</sequence>
<dbReference type="AlphaFoldDB" id="A0AA86W016"/>
<dbReference type="InterPro" id="IPR044835">
    <property type="entry name" value="ARF_plant"/>
</dbReference>
<accession>A0AA86W016</accession>
<dbReference type="InterPro" id="IPR015300">
    <property type="entry name" value="DNA-bd_pseudobarrel_sf"/>
</dbReference>
<comment type="subcellular location">
    <subcellularLocation>
        <location evidence="1">Nucleus</location>
    </subcellularLocation>
</comment>
<evidence type="ECO:0000256" key="4">
    <source>
        <dbReference type="ARBA" id="ARBA00023163"/>
    </source>
</evidence>
<evidence type="ECO:0000313" key="7">
    <source>
        <dbReference type="EMBL" id="CAJ1971290.1"/>
    </source>
</evidence>
<dbReference type="Gramene" id="rna-AYBTSS11_LOCUS23290">
    <property type="protein sequence ID" value="CAJ1971290.1"/>
    <property type="gene ID" value="gene-AYBTSS11_LOCUS23290"/>
</dbReference>
<keyword evidence="4" id="KW-0804">Transcription</keyword>
<evidence type="ECO:0000256" key="5">
    <source>
        <dbReference type="ARBA" id="ARBA00023242"/>
    </source>
</evidence>
<dbReference type="SUPFAM" id="SSF101936">
    <property type="entry name" value="DNA-binding pseudobarrel domain"/>
    <property type="match status" value="1"/>
</dbReference>
<dbReference type="PANTHER" id="PTHR31384:SF150">
    <property type="entry name" value="AUXIN RESPONSE FACTOR 6"/>
    <property type="match status" value="1"/>
</dbReference>
<dbReference type="PANTHER" id="PTHR31384">
    <property type="entry name" value="AUXIN RESPONSE FACTOR 4-RELATED"/>
    <property type="match status" value="1"/>
</dbReference>
<evidence type="ECO:0000256" key="6">
    <source>
        <dbReference type="SAM" id="MobiDB-lite"/>
    </source>
</evidence>
<evidence type="ECO:0000256" key="2">
    <source>
        <dbReference type="ARBA" id="ARBA00023015"/>
    </source>
</evidence>
<keyword evidence="2" id="KW-0805">Transcription regulation</keyword>
<dbReference type="Gene3D" id="2.40.330.10">
    <property type="entry name" value="DNA-binding pseudobarrel domain"/>
    <property type="match status" value="1"/>
</dbReference>
<keyword evidence="8" id="KW-1185">Reference proteome</keyword>
<dbReference type="GO" id="GO:0009725">
    <property type="term" value="P:response to hormone"/>
    <property type="evidence" value="ECO:0007669"/>
    <property type="project" value="InterPro"/>
</dbReference>
<dbReference type="GO" id="GO:0003677">
    <property type="term" value="F:DNA binding"/>
    <property type="evidence" value="ECO:0007669"/>
    <property type="project" value="UniProtKB-KW"/>
</dbReference>